<proteinExistence type="predicted"/>
<gene>
    <name evidence="1" type="ORF">W97_04139</name>
</gene>
<keyword evidence="2" id="KW-1185">Reference proteome</keyword>
<feature type="non-terminal residue" evidence="1">
    <location>
        <position position="55"/>
    </location>
</feature>
<dbReference type="HOGENOM" id="CLU_3037884_0_0_1"/>
<dbReference type="GeneID" id="19901450"/>
<sequence length="55" mass="6350">MIRQLADFDPNYRGLVEITLDDYAMEATGRILFEDIQRDGRFNTNPAFINALSQL</sequence>
<accession>R7YSM3</accession>
<dbReference type="Gene3D" id="3.10.129.110">
    <property type="entry name" value="Polyketide synthase dehydratase"/>
    <property type="match status" value="1"/>
</dbReference>
<dbReference type="RefSeq" id="XP_007780222.1">
    <property type="nucleotide sequence ID" value="XM_007782032.1"/>
</dbReference>
<organism evidence="1 2">
    <name type="scientific">Coniosporium apollinis (strain CBS 100218)</name>
    <name type="common">Rock-inhabiting black yeast</name>
    <dbReference type="NCBI Taxonomy" id="1168221"/>
    <lineage>
        <taxon>Eukaryota</taxon>
        <taxon>Fungi</taxon>
        <taxon>Dikarya</taxon>
        <taxon>Ascomycota</taxon>
        <taxon>Pezizomycotina</taxon>
        <taxon>Dothideomycetes</taxon>
        <taxon>Dothideomycetes incertae sedis</taxon>
        <taxon>Coniosporium</taxon>
    </lineage>
</organism>
<evidence type="ECO:0000313" key="2">
    <source>
        <dbReference type="Proteomes" id="UP000016924"/>
    </source>
</evidence>
<dbReference type="InterPro" id="IPR042104">
    <property type="entry name" value="PKS_dehydratase_sf"/>
</dbReference>
<dbReference type="Proteomes" id="UP000016924">
    <property type="component" value="Unassembled WGS sequence"/>
</dbReference>
<dbReference type="AlphaFoldDB" id="R7YSM3"/>
<dbReference type="EMBL" id="JH767570">
    <property type="protein sequence ID" value="EON64905.1"/>
    <property type="molecule type" value="Genomic_DNA"/>
</dbReference>
<dbReference type="STRING" id="1168221.R7YSM3"/>
<name>R7YSM3_CONA1</name>
<protein>
    <submittedName>
        <fullName evidence="1">Uncharacterized protein</fullName>
    </submittedName>
</protein>
<reference evidence="2" key="1">
    <citation type="submission" date="2012-06" db="EMBL/GenBank/DDBJ databases">
        <title>The genome sequence of Coniosporium apollinis CBS 100218.</title>
        <authorList>
            <consortium name="The Broad Institute Genome Sequencing Platform"/>
            <person name="Cuomo C."/>
            <person name="Gorbushina A."/>
            <person name="Noack S."/>
            <person name="Walker B."/>
            <person name="Young S.K."/>
            <person name="Zeng Q."/>
            <person name="Gargeya S."/>
            <person name="Fitzgerald M."/>
            <person name="Haas B."/>
            <person name="Abouelleil A."/>
            <person name="Alvarado L."/>
            <person name="Arachchi H.M."/>
            <person name="Berlin A.M."/>
            <person name="Chapman S.B."/>
            <person name="Goldberg J."/>
            <person name="Griggs A."/>
            <person name="Gujja S."/>
            <person name="Hansen M."/>
            <person name="Howarth C."/>
            <person name="Imamovic A."/>
            <person name="Larimer J."/>
            <person name="McCowan C."/>
            <person name="Montmayeur A."/>
            <person name="Murphy C."/>
            <person name="Neiman D."/>
            <person name="Pearson M."/>
            <person name="Priest M."/>
            <person name="Roberts A."/>
            <person name="Saif S."/>
            <person name="Shea T."/>
            <person name="Sisk P."/>
            <person name="Sykes S."/>
            <person name="Wortman J."/>
            <person name="Nusbaum C."/>
            <person name="Birren B."/>
        </authorList>
    </citation>
    <scope>NUCLEOTIDE SEQUENCE [LARGE SCALE GENOMIC DNA]</scope>
    <source>
        <strain evidence="2">CBS 100218</strain>
    </source>
</reference>
<evidence type="ECO:0000313" key="1">
    <source>
        <dbReference type="EMBL" id="EON64905.1"/>
    </source>
</evidence>